<accession>A0A6P7H984</accession>
<organism evidence="2">
    <name type="scientific">Diabrotica virgifera virgifera</name>
    <name type="common">western corn rootworm</name>
    <dbReference type="NCBI Taxonomy" id="50390"/>
    <lineage>
        <taxon>Eukaryota</taxon>
        <taxon>Metazoa</taxon>
        <taxon>Ecdysozoa</taxon>
        <taxon>Arthropoda</taxon>
        <taxon>Hexapoda</taxon>
        <taxon>Insecta</taxon>
        <taxon>Pterygota</taxon>
        <taxon>Neoptera</taxon>
        <taxon>Endopterygota</taxon>
        <taxon>Coleoptera</taxon>
        <taxon>Polyphaga</taxon>
        <taxon>Cucujiformia</taxon>
        <taxon>Chrysomeloidea</taxon>
        <taxon>Chrysomelidae</taxon>
        <taxon>Galerucinae</taxon>
        <taxon>Diabroticina</taxon>
        <taxon>Diabroticites</taxon>
        <taxon>Diabrotica</taxon>
    </lineage>
</organism>
<feature type="region of interest" description="Disordered" evidence="1">
    <location>
        <begin position="1"/>
        <end position="38"/>
    </location>
</feature>
<proteinExistence type="predicted"/>
<feature type="compositionally biased region" description="Basic and acidic residues" evidence="1">
    <location>
        <begin position="1"/>
        <end position="11"/>
    </location>
</feature>
<reference evidence="2" key="1">
    <citation type="submission" date="2025-08" db="UniProtKB">
        <authorList>
            <consortium name="RefSeq"/>
        </authorList>
    </citation>
    <scope>IDENTIFICATION</scope>
    <source>
        <tissue evidence="2">Whole insect</tissue>
    </source>
</reference>
<feature type="region of interest" description="Disordered" evidence="1">
    <location>
        <begin position="57"/>
        <end position="119"/>
    </location>
</feature>
<sequence>MKTEEEVKKEDSDDDVFSDTVSTNHENEDLVHHNSIGHLNSATAEKYLNIVKPLFKPKKAKKQSPKIKSTTLKKLSFEGQEKATRSPPKTRSTTSKKSPLEVVKATRSSSSATSSTSKGSGFIDASHLIYNDNSIEYVYWDDPNELCDRLELLIASQEAGNISHSN</sequence>
<feature type="compositionally biased region" description="Low complexity" evidence="1">
    <location>
        <begin position="105"/>
        <end position="119"/>
    </location>
</feature>
<name>A0A6P7H984_DIAVI</name>
<feature type="compositionally biased region" description="Low complexity" evidence="1">
    <location>
        <begin position="85"/>
        <end position="97"/>
    </location>
</feature>
<dbReference type="AlphaFoldDB" id="A0A6P7H984"/>
<protein>
    <submittedName>
        <fullName evidence="2">Uncharacterized protein LOC114348959</fullName>
    </submittedName>
</protein>
<feature type="compositionally biased region" description="Basic and acidic residues" evidence="1">
    <location>
        <begin position="75"/>
        <end position="84"/>
    </location>
</feature>
<evidence type="ECO:0000256" key="1">
    <source>
        <dbReference type="SAM" id="MobiDB-lite"/>
    </source>
</evidence>
<dbReference type="RefSeq" id="XP_028155202.1">
    <property type="nucleotide sequence ID" value="XM_028299401.1"/>
</dbReference>
<gene>
    <name evidence="2" type="primary">LOC114348959</name>
</gene>
<dbReference type="InParanoid" id="A0A6P7H984"/>
<evidence type="ECO:0000313" key="2">
    <source>
        <dbReference type="RefSeq" id="XP_028155202.1"/>
    </source>
</evidence>